<keyword evidence="12" id="KW-1185">Reference proteome</keyword>
<evidence type="ECO:0000256" key="3">
    <source>
        <dbReference type="ARBA" id="ARBA00022737"/>
    </source>
</evidence>
<feature type="region of interest" description="Disordered" evidence="8">
    <location>
        <begin position="409"/>
        <end position="433"/>
    </location>
</feature>
<keyword evidence="5 7" id="KW-0040">ANK repeat</keyword>
<dbReference type="SUPFAM" id="SSF48403">
    <property type="entry name" value="Ankyrin repeat"/>
    <property type="match status" value="1"/>
</dbReference>
<proteinExistence type="predicted"/>
<dbReference type="InterPro" id="IPR036770">
    <property type="entry name" value="Ankyrin_rpt-contain_sf"/>
</dbReference>
<name>A0AAD4ZB47_PRUDU</name>
<gene>
    <name evidence="11" type="ORF">L3X38_018852</name>
</gene>
<dbReference type="PROSITE" id="PS50088">
    <property type="entry name" value="ANK_REPEAT"/>
    <property type="match status" value="1"/>
</dbReference>
<protein>
    <recommendedName>
        <fullName evidence="10">PGG domain-containing protein</fullName>
    </recommendedName>
</protein>
<comment type="caution">
    <text evidence="11">The sequence shown here is derived from an EMBL/GenBank/DDBJ whole genome shotgun (WGS) entry which is preliminary data.</text>
</comment>
<dbReference type="SMART" id="SM00248">
    <property type="entry name" value="ANK"/>
    <property type="match status" value="5"/>
</dbReference>
<accession>A0AAD4ZB47</accession>
<keyword evidence="6 9" id="KW-0472">Membrane</keyword>
<reference evidence="11 12" key="1">
    <citation type="journal article" date="2022" name="G3 (Bethesda)">
        <title>Whole-genome sequence and methylome profiling of the almond [Prunus dulcis (Mill.) D.A. Webb] cultivar 'Nonpareil'.</title>
        <authorList>
            <person name="D'Amico-Willman K.M."/>
            <person name="Ouma W.Z."/>
            <person name="Meulia T."/>
            <person name="Sideli G.M."/>
            <person name="Gradziel T.M."/>
            <person name="Fresnedo-Ramirez J."/>
        </authorList>
    </citation>
    <scope>NUCLEOTIDE SEQUENCE [LARGE SCALE GENOMIC DNA]</scope>
    <source>
        <strain evidence="11">Clone GOH B32 T37-40</strain>
    </source>
</reference>
<sequence>MDASNSTNQTKSISQLALAGQADETNQEACLISGMDLDVYKAAKRSPSLIEPKQVAHKPSNIVEKILEMCPELLWQSNGSGETTLHIAARHGCSNIVPVLFKAAKSCHGDLGQVVKEAWWYLIRTTNEGKDIALHEATRFNHLNMVEILTKEDTEFSYSANDSGDTPLYLAAERGYCDLVFKMLETCKYPTYGGRNGKTALHVAVLIESDKSAAYVGDRVYKKTPLHVAAIQGHEQVMREIISHCADCCELVDHKGRNALHYAIEWPRGQIEDFVLKDSWLSHVLLNGKDVDGNTPLFHKLSVADNFISNTRIDQMTFNKKILDDLNNILANETLLPTLKNTVNRILEWNEVRTGGPYSIVNHEDSIGRNFKLYGDTIEEVEEDKGGISEMKGAAGSSLNHHSIFFGNDDNNREISPDKDGNEFGENKGGKDNDVVEEGRQTYLVVVTLIAIVTFAAGFTMPSGYQSENDLTRVLQF</sequence>
<dbReference type="InterPro" id="IPR026961">
    <property type="entry name" value="PGG_dom"/>
</dbReference>
<dbReference type="Pfam" id="PF12796">
    <property type="entry name" value="Ank_2"/>
    <property type="match status" value="2"/>
</dbReference>
<dbReference type="PANTHER" id="PTHR24186">
    <property type="entry name" value="PROTEIN PHOSPHATASE 1 REGULATORY SUBUNIT"/>
    <property type="match status" value="1"/>
</dbReference>
<evidence type="ECO:0000256" key="6">
    <source>
        <dbReference type="ARBA" id="ARBA00023136"/>
    </source>
</evidence>
<evidence type="ECO:0000256" key="5">
    <source>
        <dbReference type="ARBA" id="ARBA00023043"/>
    </source>
</evidence>
<feature type="transmembrane region" description="Helical" evidence="9">
    <location>
        <begin position="443"/>
        <end position="461"/>
    </location>
</feature>
<feature type="compositionally biased region" description="Basic and acidic residues" evidence="8">
    <location>
        <begin position="410"/>
        <end position="433"/>
    </location>
</feature>
<evidence type="ECO:0000259" key="10">
    <source>
        <dbReference type="Pfam" id="PF13962"/>
    </source>
</evidence>
<keyword evidence="2 9" id="KW-0812">Transmembrane</keyword>
<keyword evidence="3" id="KW-0677">Repeat</keyword>
<dbReference type="Pfam" id="PF13962">
    <property type="entry name" value="PGG"/>
    <property type="match status" value="1"/>
</dbReference>
<dbReference type="AlphaFoldDB" id="A0AAD4ZB47"/>
<organism evidence="11 12">
    <name type="scientific">Prunus dulcis</name>
    <name type="common">Almond</name>
    <name type="synonym">Amygdalus dulcis</name>
    <dbReference type="NCBI Taxonomy" id="3755"/>
    <lineage>
        <taxon>Eukaryota</taxon>
        <taxon>Viridiplantae</taxon>
        <taxon>Streptophyta</taxon>
        <taxon>Embryophyta</taxon>
        <taxon>Tracheophyta</taxon>
        <taxon>Spermatophyta</taxon>
        <taxon>Magnoliopsida</taxon>
        <taxon>eudicotyledons</taxon>
        <taxon>Gunneridae</taxon>
        <taxon>Pentapetalae</taxon>
        <taxon>rosids</taxon>
        <taxon>fabids</taxon>
        <taxon>Rosales</taxon>
        <taxon>Rosaceae</taxon>
        <taxon>Amygdaloideae</taxon>
        <taxon>Amygdaleae</taxon>
        <taxon>Prunus</taxon>
    </lineage>
</organism>
<evidence type="ECO:0000256" key="2">
    <source>
        <dbReference type="ARBA" id="ARBA00022692"/>
    </source>
</evidence>
<feature type="repeat" description="ANK" evidence="7">
    <location>
        <begin position="221"/>
        <end position="247"/>
    </location>
</feature>
<dbReference type="Gene3D" id="1.25.40.20">
    <property type="entry name" value="Ankyrin repeat-containing domain"/>
    <property type="match status" value="2"/>
</dbReference>
<evidence type="ECO:0000256" key="7">
    <source>
        <dbReference type="PROSITE-ProRule" id="PRU00023"/>
    </source>
</evidence>
<feature type="domain" description="PGG" evidence="10">
    <location>
        <begin position="436"/>
        <end position="469"/>
    </location>
</feature>
<evidence type="ECO:0000256" key="1">
    <source>
        <dbReference type="ARBA" id="ARBA00004141"/>
    </source>
</evidence>
<evidence type="ECO:0000256" key="4">
    <source>
        <dbReference type="ARBA" id="ARBA00022989"/>
    </source>
</evidence>
<dbReference type="GO" id="GO:0005886">
    <property type="term" value="C:plasma membrane"/>
    <property type="evidence" value="ECO:0007669"/>
    <property type="project" value="TreeGrafter"/>
</dbReference>
<dbReference type="PANTHER" id="PTHR24186:SF50">
    <property type="entry name" value="ANKYRIN REPEAT-CONTAINING PROTEIN ITN1-LIKE ISOFORM X1"/>
    <property type="match status" value="1"/>
</dbReference>
<evidence type="ECO:0000313" key="11">
    <source>
        <dbReference type="EMBL" id="KAI5339580.1"/>
    </source>
</evidence>
<evidence type="ECO:0000256" key="8">
    <source>
        <dbReference type="SAM" id="MobiDB-lite"/>
    </source>
</evidence>
<evidence type="ECO:0000256" key="9">
    <source>
        <dbReference type="SAM" id="Phobius"/>
    </source>
</evidence>
<dbReference type="Proteomes" id="UP001054821">
    <property type="component" value="Chromosome 3"/>
</dbReference>
<evidence type="ECO:0000313" key="12">
    <source>
        <dbReference type="Proteomes" id="UP001054821"/>
    </source>
</evidence>
<dbReference type="InterPro" id="IPR002110">
    <property type="entry name" value="Ankyrin_rpt"/>
</dbReference>
<keyword evidence="4 9" id="KW-1133">Transmembrane helix</keyword>
<dbReference type="EMBL" id="JAJFAZ020000003">
    <property type="protein sequence ID" value="KAI5339580.1"/>
    <property type="molecule type" value="Genomic_DNA"/>
</dbReference>
<comment type="subcellular location">
    <subcellularLocation>
        <location evidence="1">Membrane</location>
        <topology evidence="1">Multi-pass membrane protein</topology>
    </subcellularLocation>
</comment>
<dbReference type="PROSITE" id="PS50297">
    <property type="entry name" value="ANK_REP_REGION"/>
    <property type="match status" value="1"/>
</dbReference>